<evidence type="ECO:0000313" key="3">
    <source>
        <dbReference type="EMBL" id="REF84101.1"/>
    </source>
</evidence>
<feature type="domain" description="WYL" evidence="1">
    <location>
        <begin position="150"/>
        <end position="215"/>
    </location>
</feature>
<dbReference type="Proteomes" id="UP000256900">
    <property type="component" value="Unassembled WGS sequence"/>
</dbReference>
<dbReference type="InterPro" id="IPR026881">
    <property type="entry name" value="WYL_dom"/>
</dbReference>
<proteinExistence type="predicted"/>
<evidence type="ECO:0000313" key="4">
    <source>
        <dbReference type="Proteomes" id="UP000256900"/>
    </source>
</evidence>
<keyword evidence="3" id="KW-0238">DNA-binding</keyword>
<evidence type="ECO:0000259" key="2">
    <source>
        <dbReference type="Pfam" id="PF25583"/>
    </source>
</evidence>
<dbReference type="GO" id="GO:0003677">
    <property type="term" value="F:DNA binding"/>
    <property type="evidence" value="ECO:0007669"/>
    <property type="project" value="UniProtKB-KW"/>
</dbReference>
<dbReference type="PANTHER" id="PTHR34580:SF1">
    <property type="entry name" value="PROTEIN PAFC"/>
    <property type="match status" value="1"/>
</dbReference>
<feature type="domain" description="WCX" evidence="2">
    <location>
        <begin position="244"/>
        <end position="320"/>
    </location>
</feature>
<organism evidence="3 4">
    <name type="scientific">Methylovirgula ligni</name>
    <dbReference type="NCBI Taxonomy" id="569860"/>
    <lineage>
        <taxon>Bacteria</taxon>
        <taxon>Pseudomonadati</taxon>
        <taxon>Pseudomonadota</taxon>
        <taxon>Alphaproteobacteria</taxon>
        <taxon>Hyphomicrobiales</taxon>
        <taxon>Beijerinckiaceae</taxon>
        <taxon>Methylovirgula</taxon>
    </lineage>
</organism>
<dbReference type="PANTHER" id="PTHR34580">
    <property type="match status" value="1"/>
</dbReference>
<dbReference type="RefSeq" id="WP_115837613.1">
    <property type="nucleotide sequence ID" value="NZ_CP025086.1"/>
</dbReference>
<dbReference type="PROSITE" id="PS52050">
    <property type="entry name" value="WYL"/>
    <property type="match status" value="1"/>
</dbReference>
<dbReference type="InterPro" id="IPR057727">
    <property type="entry name" value="WCX_dom"/>
</dbReference>
<dbReference type="EMBL" id="QUMO01000005">
    <property type="protein sequence ID" value="REF84101.1"/>
    <property type="molecule type" value="Genomic_DNA"/>
</dbReference>
<dbReference type="Pfam" id="PF13280">
    <property type="entry name" value="WYL"/>
    <property type="match status" value="1"/>
</dbReference>
<dbReference type="AlphaFoldDB" id="A0A3D9YQG6"/>
<accession>A0A3D9YQG6</accession>
<name>A0A3D9YQG6_9HYPH</name>
<reference evidence="3 4" key="1">
    <citation type="submission" date="2018-08" db="EMBL/GenBank/DDBJ databases">
        <title>Genomic Encyclopedia of Type Strains, Phase IV (KMG-IV): sequencing the most valuable type-strain genomes for metagenomic binning, comparative biology and taxonomic classification.</title>
        <authorList>
            <person name="Goeker M."/>
        </authorList>
    </citation>
    <scope>NUCLEOTIDE SEQUENCE [LARGE SCALE GENOMIC DNA]</scope>
    <source>
        <strain evidence="3 4">BW863</strain>
    </source>
</reference>
<dbReference type="Pfam" id="PF25583">
    <property type="entry name" value="WCX"/>
    <property type="match status" value="1"/>
</dbReference>
<comment type="caution">
    <text evidence="3">The sequence shown here is derived from an EMBL/GenBank/DDBJ whole genome shotgun (WGS) entry which is preliminary data.</text>
</comment>
<dbReference type="OrthoDB" id="7626446at2"/>
<keyword evidence="4" id="KW-1185">Reference proteome</keyword>
<gene>
    <name evidence="3" type="ORF">DES32_2946</name>
</gene>
<sequence>MRYDKTRQILELARALAGSAEGLTLDEMCEVSGLERRTVERMRDTIRDVFPQMEEIPDHPKKRFRIPHGLDGFFQDPTTGELSDLGIAVAELRESGATARAESLASLGHKVRAAMRRGRRRITETDVEALLRAERIAVQAGPRPAEDPALLEILRKALLEMKMLRFVYKGGSKRRIAREIVPYGIIFGRMNYLIGAEAGTTKPKSWRLDRIEDLECLEKGAPPPDDFDLAKFANTPFGFFEGEPENVVLRILPDGMDEFKNYRFHSSQTVEPLPDGGALVRFRASGMLELAWHLFSWGDKIEIIEPTTLRDTLMDELKQTLAHHKSHAS</sequence>
<dbReference type="InterPro" id="IPR051534">
    <property type="entry name" value="CBASS_pafABC_assoc_protein"/>
</dbReference>
<protein>
    <submittedName>
        <fullName evidence="3">Putative DNA-binding transcriptional regulator YafY</fullName>
    </submittedName>
</protein>
<evidence type="ECO:0000259" key="1">
    <source>
        <dbReference type="Pfam" id="PF13280"/>
    </source>
</evidence>